<dbReference type="eggNOG" id="COG0462">
    <property type="taxonomic scope" value="Bacteria"/>
</dbReference>
<dbReference type="NCBIfam" id="TIGR01251">
    <property type="entry name" value="ribP_PPkin"/>
    <property type="match status" value="1"/>
</dbReference>
<dbReference type="InterPro" id="IPR005946">
    <property type="entry name" value="Rib-P_diPkinase"/>
</dbReference>
<dbReference type="Pfam" id="PF14572">
    <property type="entry name" value="Pribosyl_synth"/>
    <property type="match status" value="1"/>
</dbReference>
<dbReference type="Gene3D" id="3.40.50.2020">
    <property type="match status" value="2"/>
</dbReference>
<dbReference type="InterPro" id="IPR000836">
    <property type="entry name" value="PRTase_dom"/>
</dbReference>
<dbReference type="SMART" id="SM01400">
    <property type="entry name" value="Pribosyltran_N"/>
    <property type="match status" value="1"/>
</dbReference>
<reference evidence="3 4" key="1">
    <citation type="submission" date="2017-08" db="EMBL/GenBank/DDBJ databases">
        <title>Multipartite genome sequences of Sinorhizobium species nodulating soybeans.</title>
        <authorList>
            <person name="Tian C.F."/>
        </authorList>
    </citation>
    <scope>NUCLEOTIDE SEQUENCE [LARGE SCALE GENOMIC DNA]</scope>
    <source>
        <strain evidence="3 4">CCBAU 05684</strain>
        <plasmid evidence="4">psj05684b</plasmid>
    </source>
</reference>
<name>A0A249PIQ7_9HYPH</name>
<dbReference type="InterPro" id="IPR029057">
    <property type="entry name" value="PRTase-like"/>
</dbReference>
<dbReference type="GO" id="GO:0002189">
    <property type="term" value="C:ribose phosphate diphosphokinase complex"/>
    <property type="evidence" value="ECO:0007669"/>
    <property type="project" value="TreeGrafter"/>
</dbReference>
<dbReference type="GO" id="GO:0000287">
    <property type="term" value="F:magnesium ion binding"/>
    <property type="evidence" value="ECO:0007669"/>
    <property type="project" value="InterPro"/>
</dbReference>
<evidence type="ECO:0000313" key="3">
    <source>
        <dbReference type="EMBL" id="ASY65798.1"/>
    </source>
</evidence>
<dbReference type="SUPFAM" id="SSF53271">
    <property type="entry name" value="PRTase-like"/>
    <property type="match status" value="2"/>
</dbReference>
<dbReference type="Pfam" id="PF13793">
    <property type="entry name" value="Pribosyltran_N"/>
    <property type="match status" value="1"/>
</dbReference>
<feature type="domain" description="Ribose-phosphate pyrophosphokinase N-terminal" evidence="2">
    <location>
        <begin position="18"/>
        <end position="138"/>
    </location>
</feature>
<keyword evidence="4" id="KW-1185">Reference proteome</keyword>
<keyword evidence="1" id="KW-0545">Nucleotide biosynthesis</keyword>
<dbReference type="GO" id="GO:0016301">
    <property type="term" value="F:kinase activity"/>
    <property type="evidence" value="ECO:0007669"/>
    <property type="project" value="UniProtKB-KW"/>
</dbReference>
<dbReference type="PANTHER" id="PTHR10210">
    <property type="entry name" value="RIBOSE-PHOSPHATE DIPHOSPHOKINASE FAMILY MEMBER"/>
    <property type="match status" value="1"/>
</dbReference>
<proteinExistence type="predicted"/>
<dbReference type="GO" id="GO:0006015">
    <property type="term" value="P:5-phosphoribose 1-diphosphate biosynthetic process"/>
    <property type="evidence" value="ECO:0007669"/>
    <property type="project" value="TreeGrafter"/>
</dbReference>
<geneLocation type="plasmid" evidence="4">
    <name>psj05684b</name>
</geneLocation>
<dbReference type="FunFam" id="3.40.50.2020:FF:000014">
    <property type="entry name" value="Ribose-phosphate pyrophosphokinase 1"/>
    <property type="match status" value="1"/>
</dbReference>
<dbReference type="EMBL" id="CP023068">
    <property type="protein sequence ID" value="ASY65798.1"/>
    <property type="molecule type" value="Genomic_DNA"/>
</dbReference>
<dbReference type="GO" id="GO:0006164">
    <property type="term" value="P:purine nucleotide biosynthetic process"/>
    <property type="evidence" value="ECO:0007669"/>
    <property type="project" value="TreeGrafter"/>
</dbReference>
<keyword evidence="3" id="KW-0614">Plasmid</keyword>
<evidence type="ECO:0000256" key="1">
    <source>
        <dbReference type="ARBA" id="ARBA00022727"/>
    </source>
</evidence>
<dbReference type="GO" id="GO:0005737">
    <property type="term" value="C:cytoplasm"/>
    <property type="evidence" value="ECO:0007669"/>
    <property type="project" value="TreeGrafter"/>
</dbReference>
<evidence type="ECO:0000313" key="4">
    <source>
        <dbReference type="Proteomes" id="UP000217211"/>
    </source>
</evidence>
<dbReference type="CDD" id="cd06223">
    <property type="entry name" value="PRTases_typeI"/>
    <property type="match status" value="1"/>
</dbReference>
<organism evidence="3 4">
    <name type="scientific">Sinorhizobium sojae CCBAU 05684</name>
    <dbReference type="NCBI Taxonomy" id="716928"/>
    <lineage>
        <taxon>Bacteria</taxon>
        <taxon>Pseudomonadati</taxon>
        <taxon>Pseudomonadota</taxon>
        <taxon>Alphaproteobacteria</taxon>
        <taxon>Hyphomicrobiales</taxon>
        <taxon>Rhizobiaceae</taxon>
        <taxon>Sinorhizobium/Ensifer group</taxon>
        <taxon>Sinorhizobium</taxon>
    </lineage>
</organism>
<sequence>MPLTTVEKLVGPLMVLPMRIFALNGTRPLGQEIAANAGITLAAHEERDFEDGEHKARPLVSVRGEDVFVIHALNGNRDGSVNDKLLKLLFFIAACRENGASRVTAVVPYLAYARKDRQTKARDPLTTRYVAEIFEAVGTDQFVAFDVHNIAAFQNAFRCRTIHLSAKGMLASRIAQKTPEGPVAIFSPDSGGVKRAQLLKEAYERLSGKAALFGLLEKRRSRGIVSGELFAGEVENATVFIVDDMISTGGTMLRAAEACRQRGAKAVYAVVTHGLFGKGAEAALAHPAIEKTIVTDSVAPFPLERDLLQSSVEVIASAPLFAEAIRRLSDGGSISVLLGDDE</sequence>
<accession>A0A249PIQ7</accession>
<keyword evidence="3" id="KW-0418">Kinase</keyword>
<gene>
    <name evidence="3" type="ORF">SJ05684_b48160</name>
</gene>
<dbReference type="STRING" id="716928.GCA_000261485_03830"/>
<dbReference type="GO" id="GO:0004749">
    <property type="term" value="F:ribose phosphate diphosphokinase activity"/>
    <property type="evidence" value="ECO:0007669"/>
    <property type="project" value="TreeGrafter"/>
</dbReference>
<dbReference type="Proteomes" id="UP000217211">
    <property type="component" value="Plasmid pSJ05684b"/>
</dbReference>
<protein>
    <submittedName>
        <fullName evidence="3">Ribose-phosphate pyrophosphokinase</fullName>
    </submittedName>
</protein>
<evidence type="ECO:0000259" key="2">
    <source>
        <dbReference type="Pfam" id="PF13793"/>
    </source>
</evidence>
<dbReference type="PANTHER" id="PTHR10210:SF41">
    <property type="entry name" value="RIBOSE-PHOSPHATE PYROPHOSPHOKINASE 1, CHLOROPLASTIC"/>
    <property type="match status" value="1"/>
</dbReference>
<dbReference type="AlphaFoldDB" id="A0A249PIQ7"/>
<dbReference type="InterPro" id="IPR029099">
    <property type="entry name" value="Pribosyltran_N"/>
</dbReference>
<dbReference type="KEGG" id="esj:SJ05684_b48160"/>
<keyword evidence="3" id="KW-0808">Transferase</keyword>